<dbReference type="InParanoid" id="A0A669DU74"/>
<protein>
    <submittedName>
        <fullName evidence="2">Uncharacterized protein</fullName>
    </submittedName>
</protein>
<name>A0A669DU74_ORENI</name>
<accession>A0A669DU74</accession>
<reference evidence="2" key="2">
    <citation type="submission" date="2025-08" db="UniProtKB">
        <authorList>
            <consortium name="Ensembl"/>
        </authorList>
    </citation>
    <scope>IDENTIFICATION</scope>
</reference>
<dbReference type="AlphaFoldDB" id="A0A669DU74"/>
<dbReference type="Ensembl" id="ENSONIT00000055571.1">
    <property type="protein sequence ID" value="ENSONIP00000064385.1"/>
    <property type="gene ID" value="ENSONIG00000030767.1"/>
</dbReference>
<reference evidence="3" key="1">
    <citation type="submission" date="2012-01" db="EMBL/GenBank/DDBJ databases">
        <title>The Genome Sequence of Oreochromis niloticus (Nile Tilapia).</title>
        <authorList>
            <consortium name="Broad Institute Genome Assembly Team"/>
            <consortium name="Broad Institute Sequencing Platform"/>
            <person name="Di Palma F."/>
            <person name="Johnson J."/>
            <person name="Lander E.S."/>
            <person name="Lindblad-Toh K."/>
        </authorList>
    </citation>
    <scope>NUCLEOTIDE SEQUENCE [LARGE SCALE GENOMIC DNA]</scope>
</reference>
<evidence type="ECO:0000313" key="2">
    <source>
        <dbReference type="Ensembl" id="ENSONIP00000064385.1"/>
    </source>
</evidence>
<keyword evidence="3" id="KW-1185">Reference proteome</keyword>
<reference evidence="2" key="3">
    <citation type="submission" date="2025-09" db="UniProtKB">
        <authorList>
            <consortium name="Ensembl"/>
        </authorList>
    </citation>
    <scope>IDENTIFICATION</scope>
</reference>
<evidence type="ECO:0000313" key="3">
    <source>
        <dbReference type="Proteomes" id="UP000005207"/>
    </source>
</evidence>
<feature type="region of interest" description="Disordered" evidence="1">
    <location>
        <begin position="1"/>
        <end position="34"/>
    </location>
</feature>
<dbReference type="Proteomes" id="UP000005207">
    <property type="component" value="Linkage group LG3"/>
</dbReference>
<sequence length="84" mass="9759">FFYREKLTGGGDVSEEEEEGWQRSGPLREQRQQEGFTQKGAVLQHCIHSRFEKFIVCKTQIVTQSNEIPTLEVPFTQLKESNNK</sequence>
<organism evidence="2 3">
    <name type="scientific">Oreochromis niloticus</name>
    <name type="common">Nile tilapia</name>
    <name type="synonym">Tilapia nilotica</name>
    <dbReference type="NCBI Taxonomy" id="8128"/>
    <lineage>
        <taxon>Eukaryota</taxon>
        <taxon>Metazoa</taxon>
        <taxon>Chordata</taxon>
        <taxon>Craniata</taxon>
        <taxon>Vertebrata</taxon>
        <taxon>Euteleostomi</taxon>
        <taxon>Actinopterygii</taxon>
        <taxon>Neopterygii</taxon>
        <taxon>Teleostei</taxon>
        <taxon>Neoteleostei</taxon>
        <taxon>Acanthomorphata</taxon>
        <taxon>Ovalentaria</taxon>
        <taxon>Cichlomorphae</taxon>
        <taxon>Cichliformes</taxon>
        <taxon>Cichlidae</taxon>
        <taxon>African cichlids</taxon>
        <taxon>Pseudocrenilabrinae</taxon>
        <taxon>Oreochromini</taxon>
        <taxon>Oreochromis</taxon>
    </lineage>
</organism>
<evidence type="ECO:0000256" key="1">
    <source>
        <dbReference type="SAM" id="MobiDB-lite"/>
    </source>
</evidence>
<proteinExistence type="predicted"/>